<dbReference type="InterPro" id="IPR043502">
    <property type="entry name" value="DNA/RNA_pol_sf"/>
</dbReference>
<dbReference type="Pfam" id="PF00078">
    <property type="entry name" value="RVT_1"/>
    <property type="match status" value="1"/>
</dbReference>
<feature type="region of interest" description="Disordered" evidence="1">
    <location>
        <begin position="1"/>
        <end position="22"/>
    </location>
</feature>
<dbReference type="SUPFAM" id="SSF56219">
    <property type="entry name" value="DNase I-like"/>
    <property type="match status" value="1"/>
</dbReference>
<dbReference type="GO" id="GO:0003824">
    <property type="term" value="F:catalytic activity"/>
    <property type="evidence" value="ECO:0007669"/>
    <property type="project" value="InterPro"/>
</dbReference>
<dbReference type="InterPro" id="IPR026960">
    <property type="entry name" value="RVT-Znf"/>
</dbReference>
<dbReference type="Gramene" id="evm.model.03.1153">
    <property type="protein sequence ID" value="cds.evm.model.03.1153"/>
    <property type="gene ID" value="evm.TU.03.1153"/>
</dbReference>
<dbReference type="Proteomes" id="UP000596661">
    <property type="component" value="Chromosome 3"/>
</dbReference>
<dbReference type="EnsemblPlants" id="evm.model.03.1153">
    <property type="protein sequence ID" value="cds.evm.model.03.1153"/>
    <property type="gene ID" value="evm.TU.03.1153"/>
</dbReference>
<evidence type="ECO:0000256" key="1">
    <source>
        <dbReference type="SAM" id="MobiDB-lite"/>
    </source>
</evidence>
<accession>A0A803P465</accession>
<dbReference type="EMBL" id="UZAU01000286">
    <property type="status" value="NOT_ANNOTATED_CDS"/>
    <property type="molecule type" value="Genomic_DNA"/>
</dbReference>
<dbReference type="CDD" id="cd01650">
    <property type="entry name" value="RT_nLTR_like"/>
    <property type="match status" value="1"/>
</dbReference>
<dbReference type="SUPFAM" id="SSF56672">
    <property type="entry name" value="DNA/RNA polymerases"/>
    <property type="match status" value="1"/>
</dbReference>
<dbReference type="PANTHER" id="PTHR33116">
    <property type="entry name" value="REVERSE TRANSCRIPTASE ZINC-BINDING DOMAIN-CONTAINING PROTEIN-RELATED-RELATED"/>
    <property type="match status" value="1"/>
</dbReference>
<evidence type="ECO:0000313" key="3">
    <source>
        <dbReference type="EnsemblPlants" id="cds.evm.model.03.1153"/>
    </source>
</evidence>
<name>A0A803P465_CANSA</name>
<dbReference type="PANTHER" id="PTHR33116:SF78">
    <property type="entry name" value="OS12G0587133 PROTEIN"/>
    <property type="match status" value="1"/>
</dbReference>
<feature type="domain" description="Reverse transcriptase" evidence="2">
    <location>
        <begin position="1182"/>
        <end position="1459"/>
    </location>
</feature>
<organism evidence="3 4">
    <name type="scientific">Cannabis sativa</name>
    <name type="common">Hemp</name>
    <name type="synonym">Marijuana</name>
    <dbReference type="NCBI Taxonomy" id="3483"/>
    <lineage>
        <taxon>Eukaryota</taxon>
        <taxon>Viridiplantae</taxon>
        <taxon>Streptophyta</taxon>
        <taxon>Embryophyta</taxon>
        <taxon>Tracheophyta</taxon>
        <taxon>Spermatophyta</taxon>
        <taxon>Magnoliopsida</taxon>
        <taxon>eudicotyledons</taxon>
        <taxon>Gunneridae</taxon>
        <taxon>Pentapetalae</taxon>
        <taxon>rosids</taxon>
        <taxon>fabids</taxon>
        <taxon>Rosales</taxon>
        <taxon>Cannabaceae</taxon>
        <taxon>Cannabis</taxon>
    </lineage>
</organism>
<reference evidence="3" key="1">
    <citation type="submission" date="2018-11" db="EMBL/GenBank/DDBJ databases">
        <authorList>
            <person name="Grassa J C."/>
        </authorList>
    </citation>
    <scope>NUCLEOTIDE SEQUENCE [LARGE SCALE GENOMIC DNA]</scope>
</reference>
<dbReference type="InterPro" id="IPR036691">
    <property type="entry name" value="Endo/exonu/phosph_ase_sf"/>
</dbReference>
<proteinExistence type="predicted"/>
<dbReference type="InterPro" id="IPR000477">
    <property type="entry name" value="RT_dom"/>
</dbReference>
<evidence type="ECO:0000313" key="4">
    <source>
        <dbReference type="Proteomes" id="UP000596661"/>
    </source>
</evidence>
<dbReference type="InterPro" id="IPR005135">
    <property type="entry name" value="Endo/exonuclease/phosphatase"/>
</dbReference>
<protein>
    <recommendedName>
        <fullName evidence="2">Reverse transcriptase domain-containing protein</fullName>
    </recommendedName>
</protein>
<keyword evidence="4" id="KW-1185">Reference proteome</keyword>
<sequence length="1940" mass="222289">MHSRGFHGPSGHGKHQNPTGFGKKNGHYPTGFDWKNGTASNYNPKIQKYWSFHTKHKVFMITLTCDGGSVRICERTRHFGYEVAVTIDAVDWVIETVKEVQQKEERRRVSFKRSFRNSSSCYLVEYFLNTKGSFLKISVLKNNMMKTVIIPEEEKANGWSEFLRCLNSTMKREQAFDNEIRAPQKAYTSNGRLLNQRSWANVVKEQARPMTNQNSQEQRYQSLLQEMVREEQNRDIKVESAGSWIGVKGLPLNIWNMKVFRKIGALCGGLLDVEKDTAEMNFLHHLRIKLEGDNNGFVPESLTLESEKSVFKLELFKLNDLGYKFSGFFNTCWHQDFEIGRRIEDERDSGHHEEVGEEERNQELGRVSGFEKAVIGTPNDIDCNKEAETNLHEKLLVAKSVAMVTGDGVENSVNPGSMVIGALTGKDSTGRVGFVGIDTDVHAQINGMEAVGISKMKSQKSRDVIFIQKVYRRLMRDLEGPRVRSVLIPSTFINLKYMWQSFEENIVNKMGQESNLFKVGRVYEGERPKINYLECEGSKDRLDQNSSGPVVKFAHSVGVEMLRSDMGHLKYKHLGPYTILLDQKADRVPSFCQTTAALKKLNLIFEGILKAVKPKRREEFKNAAISLWEDFNVKEKIVANSVLQATEQGLLGEETISKKKLKVYIRKRKFFSYGSEVGSEQIFGEDHLDELDKDEDPKVEEELWQEEDRFKGDLVPHELVAEQERMEVVDPEERNTLLFSKSELVESMAEMGMNLILKENEEHQKSQCLKSGRKSSRELKNLTFNINYEKGSGDKMKRKAIKATLSKVNPDLVVLQEVKKASVDRTFIGSIWRSRFKAWILLPAIGRSGVLIEAEGRRPWWFSGVYGPCSYKDRVAFWDELAGLSIICGDMWCLGGDFNVVRRVQEKLNSNSWTKKMLVRIVSDHSPVVLDSNPPSWGPSPFRFDNQWLEHTTFSKSFESWWQKAEGAGWEGTKFMSKLREVKGNITEWSKKTYGNKHVIKIAMERRLMLLDSLEASNEWNQSLMEERRAIKKEWQQLVFEEERGVWMKSKCKWAKEGDANSRFFHNLLNARKSRNTISRIEREDGSFLEEKEEIVKEIISFFSSLYTSERRAGNSIEGIDWHAIPDDSARHLERPFDESEVREAVFSCEGSKAPGPDGFSLALFQSQWEVIKEDLMKVVKSFERDGSIQGSINETFICLIPKKLGSCRVRDYRPISLITSVYKIIAKMLSIRLRGVLGETILETQSAFVEGRQILDSVLIANETVEDYRSRGRSGLVFKIDFEKAYDRVEWEFVDVVLGKKGFGEIWRKWIKGCISSTSFSVFINRAPRGKFSGSRGLRQGDPLSPFLFTLVADVLGRMTNKAVSTGNISGFLVGKERVQVSHLQFADDTIFFVENEQSLHKLLRVVEAFCAISGLKINLSKSQLLGICMDEEIVSRLARRIGCEVGSWPLQYLGMPLGGSPRKWSFWEPVMDKCAKRLDGWKCAFLSKGGRLTLIQSVLSSLPLYFLSLFKAPRSVTKALEKMMRDFLWEGSESSGGEHLVAWDEVCRPRHEGGLGIGRLELRNKSLLMKWLWRFPLEQNSLWHRVVVSRYGRADNLWDSKKGSRLSPKGPWRDISDLYDEFLGLVHFKLGRGDRIRFWEDVWIDDYPLVSAFPDLAVISEGRNTPIKELIVDEGLPGGWVESWNFKFRRNLMDRELPSLISLMQKVEHVRVLSISEDSRIWKPDPSGVFSCKSAFSWMVSNPSFRVLDWTKSLWKSCAPSKVKVFGWLLALEKVNVHDKVQKRKPFLYISPGWCVCCKGSGESVGHLFLECKFIGRIWRYVLGEFGLSWVMPRSVSHLIASKLIGSKRKTKLWKSAILATIWAVWLERNARIFEGTTKSEEESLVKGSPYTDLDWGTCHDSKEIHHRSSAEAEYRAMVNTTCDVVWLLSILKELTRA</sequence>
<dbReference type="PROSITE" id="PS50878">
    <property type="entry name" value="RT_POL"/>
    <property type="match status" value="1"/>
</dbReference>
<dbReference type="Pfam" id="PF13966">
    <property type="entry name" value="zf-RVT"/>
    <property type="match status" value="1"/>
</dbReference>
<evidence type="ECO:0000259" key="2">
    <source>
        <dbReference type="PROSITE" id="PS50878"/>
    </source>
</evidence>
<dbReference type="Gene3D" id="3.60.10.10">
    <property type="entry name" value="Endonuclease/exonuclease/phosphatase"/>
    <property type="match status" value="1"/>
</dbReference>
<reference evidence="3" key="2">
    <citation type="submission" date="2021-03" db="UniProtKB">
        <authorList>
            <consortium name="EnsemblPlants"/>
        </authorList>
    </citation>
    <scope>IDENTIFICATION</scope>
</reference>
<dbReference type="Pfam" id="PF03372">
    <property type="entry name" value="Exo_endo_phos"/>
    <property type="match status" value="1"/>
</dbReference>